<keyword evidence="2" id="KW-0808">Transferase</keyword>
<keyword evidence="2" id="KW-0418">Kinase</keyword>
<dbReference type="InterPro" id="IPR002575">
    <property type="entry name" value="Aminoglycoside_PTrfase"/>
</dbReference>
<dbReference type="PANTHER" id="PTHR22603">
    <property type="entry name" value="CHOLINE/ETHANOALAMINE KINASE"/>
    <property type="match status" value="1"/>
</dbReference>
<dbReference type="Pfam" id="PF01636">
    <property type="entry name" value="APH"/>
    <property type="match status" value="1"/>
</dbReference>
<keyword evidence="3" id="KW-1185">Reference proteome</keyword>
<organism evidence="2 3">
    <name type="scientific">Microbulbifer bruguierae</name>
    <dbReference type="NCBI Taxonomy" id="3029061"/>
    <lineage>
        <taxon>Bacteria</taxon>
        <taxon>Pseudomonadati</taxon>
        <taxon>Pseudomonadota</taxon>
        <taxon>Gammaproteobacteria</taxon>
        <taxon>Cellvibrionales</taxon>
        <taxon>Microbulbiferaceae</taxon>
        <taxon>Microbulbifer</taxon>
    </lineage>
</organism>
<reference evidence="2 3" key="1">
    <citation type="submission" date="2023-02" db="EMBL/GenBank/DDBJ databases">
        <title>Description and genomic characterization of Microbulbifer bruguierae sp. nov., isolated from the sediment of mangrove plant Bruguiera sexangula.</title>
        <authorList>
            <person name="Long M."/>
        </authorList>
    </citation>
    <scope>NUCLEOTIDE SEQUENCE [LARGE SCALE GENOMIC DNA]</scope>
    <source>
        <strain evidence="2 3">H12</strain>
    </source>
</reference>
<evidence type="ECO:0000313" key="2">
    <source>
        <dbReference type="EMBL" id="WGL18000.1"/>
    </source>
</evidence>
<evidence type="ECO:0000313" key="3">
    <source>
        <dbReference type="Proteomes" id="UP001236500"/>
    </source>
</evidence>
<dbReference type="PANTHER" id="PTHR22603:SF66">
    <property type="entry name" value="ETHANOLAMINE KINASE"/>
    <property type="match status" value="1"/>
</dbReference>
<dbReference type="Proteomes" id="UP001236500">
    <property type="component" value="Chromosome"/>
</dbReference>
<accession>A0ABY8NGD4</accession>
<dbReference type="RefSeq" id="WP_280321941.1">
    <property type="nucleotide sequence ID" value="NZ_CP118605.1"/>
</dbReference>
<name>A0ABY8NGD4_9GAMM</name>
<dbReference type="SUPFAM" id="SSF56112">
    <property type="entry name" value="Protein kinase-like (PK-like)"/>
    <property type="match status" value="1"/>
</dbReference>
<gene>
    <name evidence="2" type="ORF">PVT68_06795</name>
</gene>
<evidence type="ECO:0000259" key="1">
    <source>
        <dbReference type="Pfam" id="PF01636"/>
    </source>
</evidence>
<dbReference type="InterPro" id="IPR011009">
    <property type="entry name" value="Kinase-like_dom_sf"/>
</dbReference>
<dbReference type="Gene3D" id="3.30.200.20">
    <property type="entry name" value="Phosphorylase Kinase, domain 1"/>
    <property type="match status" value="1"/>
</dbReference>
<sequence>MSAEVEKLLADEWRRWSDSQPQLIRPLSGGLTNRSFLLQAGGDKLVLRINAGNSRALDLDRAAEADALRLASARHLCAPLVYIDPDHRYLLTRFVDGVPMDLNQSEALAQVAQLLRQIHQLPPISARLDIADKANRYWQSIDRSARFFPALSKLHARMESLLRRTSNPQTYRLCHNDLLPENLIVDNAGQLRAIDWEYAALGEPFFDLATVAQGYRLNQQQQQGLLAAYLQRPVEEADRHKLAHWQRMYRYLSALWYAVQASKSAPESANLSMGGTALSAEITDLLAAFE</sequence>
<proteinExistence type="predicted"/>
<dbReference type="EMBL" id="CP118605">
    <property type="protein sequence ID" value="WGL18000.1"/>
    <property type="molecule type" value="Genomic_DNA"/>
</dbReference>
<dbReference type="GO" id="GO:0016301">
    <property type="term" value="F:kinase activity"/>
    <property type="evidence" value="ECO:0007669"/>
    <property type="project" value="UniProtKB-KW"/>
</dbReference>
<protein>
    <submittedName>
        <fullName evidence="2">Choline kinase family protein</fullName>
    </submittedName>
</protein>
<feature type="domain" description="Aminoglycoside phosphotransferase" evidence="1">
    <location>
        <begin position="24"/>
        <end position="243"/>
    </location>
</feature>
<dbReference type="CDD" id="cd05151">
    <property type="entry name" value="ChoK-like"/>
    <property type="match status" value="1"/>
</dbReference>
<dbReference type="Gene3D" id="3.90.1200.10">
    <property type="match status" value="1"/>
</dbReference>